<evidence type="ECO:0000313" key="2">
    <source>
        <dbReference type="EMBL" id="GAA4816948.1"/>
    </source>
</evidence>
<dbReference type="Gene3D" id="3.90.550.10">
    <property type="entry name" value="Spore Coat Polysaccharide Biosynthesis Protein SpsA, Chain A"/>
    <property type="match status" value="1"/>
</dbReference>
<sequence length="318" mass="36738">MVESNYSSPLVSVCIPMYNVSEYIEETLQKILKQSYQNIEVVIVDDHSTDDSYQKAQKFESKKVKVFKNKKKGGNAARNLAFEKSSGDYIKFMDSDDYCSETMIERQLERMLKDGTEETLIHSPLKMLEPDGRIYSLPRFIDQDFVPGIELLVAIWNQEGWNVPHCHLMHRHLIVKSGGWDETVLKNQDAEFFARVAAVADMALSVDDVFAIWRQTKKGVSTQISVKAFATVIDTFEIIIRLLLNYKDTPEMREICSKYVGVYVFTNYPLIKPLMPRINRMLTKNGIKLILPDRKALNVLRWLFGWKLSIRIIKALNL</sequence>
<dbReference type="SUPFAM" id="SSF53448">
    <property type="entry name" value="Nucleotide-diphospho-sugar transferases"/>
    <property type="match status" value="1"/>
</dbReference>
<gene>
    <name evidence="2" type="ORF">GCM10023330_26990</name>
</gene>
<dbReference type="RefSeq" id="WP_345277701.1">
    <property type="nucleotide sequence ID" value="NZ_BAABJW010000004.1"/>
</dbReference>
<evidence type="ECO:0000313" key="3">
    <source>
        <dbReference type="Proteomes" id="UP001501433"/>
    </source>
</evidence>
<protein>
    <recommendedName>
        <fullName evidence="1">Glycosyltransferase 2-like domain-containing protein</fullName>
    </recommendedName>
</protein>
<accession>A0ABP9CSM9</accession>
<keyword evidence="3" id="KW-1185">Reference proteome</keyword>
<dbReference type="Proteomes" id="UP001501433">
    <property type="component" value="Unassembled WGS sequence"/>
</dbReference>
<proteinExistence type="predicted"/>
<reference evidence="3" key="1">
    <citation type="journal article" date="2019" name="Int. J. Syst. Evol. Microbiol.">
        <title>The Global Catalogue of Microorganisms (GCM) 10K type strain sequencing project: providing services to taxonomists for standard genome sequencing and annotation.</title>
        <authorList>
            <consortium name="The Broad Institute Genomics Platform"/>
            <consortium name="The Broad Institute Genome Sequencing Center for Infectious Disease"/>
            <person name="Wu L."/>
            <person name="Ma J."/>
        </authorList>
    </citation>
    <scope>NUCLEOTIDE SEQUENCE [LARGE SCALE GENOMIC DNA]</scope>
    <source>
        <strain evidence="3">JCM 18325</strain>
    </source>
</reference>
<feature type="domain" description="Glycosyltransferase 2-like" evidence="1">
    <location>
        <begin position="12"/>
        <end position="117"/>
    </location>
</feature>
<dbReference type="InterPro" id="IPR001173">
    <property type="entry name" value="Glyco_trans_2-like"/>
</dbReference>
<dbReference type="Pfam" id="PF00535">
    <property type="entry name" value="Glycos_transf_2"/>
    <property type="match status" value="1"/>
</dbReference>
<dbReference type="CDD" id="cd00761">
    <property type="entry name" value="Glyco_tranf_GTA_type"/>
    <property type="match status" value="1"/>
</dbReference>
<comment type="caution">
    <text evidence="2">The sequence shown here is derived from an EMBL/GenBank/DDBJ whole genome shotgun (WGS) entry which is preliminary data.</text>
</comment>
<evidence type="ECO:0000259" key="1">
    <source>
        <dbReference type="Pfam" id="PF00535"/>
    </source>
</evidence>
<organism evidence="2 3">
    <name type="scientific">Litoribaculum gwangyangense</name>
    <dbReference type="NCBI Taxonomy" id="1130722"/>
    <lineage>
        <taxon>Bacteria</taxon>
        <taxon>Pseudomonadati</taxon>
        <taxon>Bacteroidota</taxon>
        <taxon>Flavobacteriia</taxon>
        <taxon>Flavobacteriales</taxon>
        <taxon>Flavobacteriaceae</taxon>
        <taxon>Litoribaculum</taxon>
    </lineage>
</organism>
<dbReference type="EMBL" id="BAABJW010000004">
    <property type="protein sequence ID" value="GAA4816948.1"/>
    <property type="molecule type" value="Genomic_DNA"/>
</dbReference>
<dbReference type="PANTHER" id="PTHR22916:SF3">
    <property type="entry name" value="UDP-GLCNAC:BETAGAL BETA-1,3-N-ACETYLGLUCOSAMINYLTRANSFERASE-LIKE PROTEIN 1"/>
    <property type="match status" value="1"/>
</dbReference>
<dbReference type="PANTHER" id="PTHR22916">
    <property type="entry name" value="GLYCOSYLTRANSFERASE"/>
    <property type="match status" value="1"/>
</dbReference>
<name>A0ABP9CSM9_9FLAO</name>
<dbReference type="InterPro" id="IPR029044">
    <property type="entry name" value="Nucleotide-diphossugar_trans"/>
</dbReference>